<proteinExistence type="predicted"/>
<accession>A0A3B0ZPX0</accession>
<protein>
    <submittedName>
        <fullName evidence="2">Heavy metal RND efflux outer membrane protein, CzcC family</fullName>
    </submittedName>
</protein>
<dbReference type="PANTHER" id="PTHR30203">
    <property type="entry name" value="OUTER MEMBRANE CATION EFFLUX PROTEIN"/>
    <property type="match status" value="1"/>
</dbReference>
<evidence type="ECO:0000313" key="2">
    <source>
        <dbReference type="EMBL" id="VAW95518.1"/>
    </source>
</evidence>
<gene>
    <name evidence="2" type="ORF">MNBD_GAMMA19-1358</name>
</gene>
<organism evidence="2">
    <name type="scientific">hydrothermal vent metagenome</name>
    <dbReference type="NCBI Taxonomy" id="652676"/>
    <lineage>
        <taxon>unclassified sequences</taxon>
        <taxon>metagenomes</taxon>
        <taxon>ecological metagenomes</taxon>
    </lineage>
</organism>
<feature type="coiled-coil region" evidence="1">
    <location>
        <begin position="188"/>
        <end position="220"/>
    </location>
</feature>
<dbReference type="GO" id="GO:0015562">
    <property type="term" value="F:efflux transmembrane transporter activity"/>
    <property type="evidence" value="ECO:0007669"/>
    <property type="project" value="InterPro"/>
</dbReference>
<dbReference type="InterPro" id="IPR010131">
    <property type="entry name" value="MdtP/NodT-like"/>
</dbReference>
<dbReference type="EMBL" id="UOFV01000060">
    <property type="protein sequence ID" value="VAW95518.1"/>
    <property type="molecule type" value="Genomic_DNA"/>
</dbReference>
<dbReference type="PANTHER" id="PTHR30203:SF24">
    <property type="entry name" value="BLR4935 PROTEIN"/>
    <property type="match status" value="1"/>
</dbReference>
<dbReference type="AlphaFoldDB" id="A0A3B0ZPX0"/>
<evidence type="ECO:0000256" key="1">
    <source>
        <dbReference type="SAM" id="Coils"/>
    </source>
</evidence>
<reference evidence="2" key="1">
    <citation type="submission" date="2018-06" db="EMBL/GenBank/DDBJ databases">
        <authorList>
            <person name="Zhirakovskaya E."/>
        </authorList>
    </citation>
    <scope>NUCLEOTIDE SEQUENCE</scope>
</reference>
<sequence length="435" mass="48174">MWVSVFRPGRIALQSAAFCLAILSTTAATFVGATPDSTANKRTISLHEAVIKTIEHNPSLLAFDYQLKAQQGRVQQAGLAPSPQLSFQLEDVLGTGNNKGVDGAQATLSIGWVLERGIRQSYVDAANEGFSLIKVEAELKQLDAAAETARLYLVSLAYQAREVNADKTIQLAEETIKSVSKRVKAGKTPEAERSRAQAELARRKLEREEIEHELLSANRRLAAQWGETTLTFSRVAGDITHLPQVISFATLKSQLPQNPEFARLLSDQLLKKAELRLALAQDKPSWRVNAGIRHMNNSNDQAFVAGISIPFGERTRNPGRIAEARANLAKTSSEEHAARIRIETALFVMHEKLQHSLHIIKTVRGEIIPPLEQALTETRRAYNLGRYSYLELRSVQAELLDAHNALIEASIDAHRNIIEIERLTGVRIAQPKTKL</sequence>
<dbReference type="Gene3D" id="1.20.1600.10">
    <property type="entry name" value="Outer membrane efflux proteins (OEP)"/>
    <property type="match status" value="1"/>
</dbReference>
<dbReference type="InterPro" id="IPR003423">
    <property type="entry name" value="OMP_efflux"/>
</dbReference>
<keyword evidence="1" id="KW-0175">Coiled coil</keyword>
<name>A0A3B0ZPX0_9ZZZZ</name>
<dbReference type="Pfam" id="PF02321">
    <property type="entry name" value="OEP"/>
    <property type="match status" value="1"/>
</dbReference>
<dbReference type="SUPFAM" id="SSF56954">
    <property type="entry name" value="Outer membrane efflux proteins (OEP)"/>
    <property type="match status" value="1"/>
</dbReference>